<feature type="binding site" description="in other chain" evidence="7">
    <location>
        <begin position="13"/>
        <end position="16"/>
    </location>
    <ligand>
        <name>IMP</name>
        <dbReference type="ChEBI" id="CHEBI:58053"/>
        <note>ligand shared between dimeric partners</note>
    </ligand>
</feature>
<dbReference type="PROSITE" id="PS01266">
    <property type="entry name" value="ADENYLOSUCCIN_SYN_1"/>
    <property type="match status" value="1"/>
</dbReference>
<feature type="binding site" description="in other chain" evidence="7">
    <location>
        <position position="238"/>
    </location>
    <ligand>
        <name>IMP</name>
        <dbReference type="ChEBI" id="CHEBI:58053"/>
        <note>ligand shared between dimeric partners</note>
    </ligand>
</feature>
<comment type="subcellular location">
    <subcellularLocation>
        <location evidence="7">Cytoplasm</location>
    </subcellularLocation>
</comment>
<feature type="binding site" evidence="7">
    <location>
        <begin position="330"/>
        <end position="332"/>
    </location>
    <ligand>
        <name>GTP</name>
        <dbReference type="ChEBI" id="CHEBI:37565"/>
    </ligand>
</feature>
<reference evidence="10" key="1">
    <citation type="journal article" date="2019" name="Int. J. Syst. Evol. Microbiol.">
        <title>The Global Catalogue of Microorganisms (GCM) 10K type strain sequencing project: providing services to taxonomists for standard genome sequencing and annotation.</title>
        <authorList>
            <consortium name="The Broad Institute Genomics Platform"/>
            <consortium name="The Broad Institute Genome Sequencing Center for Infectious Disease"/>
            <person name="Wu L."/>
            <person name="Ma J."/>
        </authorList>
    </citation>
    <scope>NUCLEOTIDE SEQUENCE [LARGE SCALE GENOMIC DNA]</scope>
    <source>
        <strain evidence="10">JCM 16548</strain>
    </source>
</reference>
<feature type="binding site" evidence="7">
    <location>
        <begin position="298"/>
        <end position="304"/>
    </location>
    <ligand>
        <name>substrate</name>
    </ligand>
</feature>
<dbReference type="PANTHER" id="PTHR11846">
    <property type="entry name" value="ADENYLOSUCCINATE SYNTHETASE"/>
    <property type="match status" value="1"/>
</dbReference>
<evidence type="ECO:0000313" key="10">
    <source>
        <dbReference type="Proteomes" id="UP001500051"/>
    </source>
</evidence>
<feature type="binding site" description="in other chain" evidence="7">
    <location>
        <begin position="38"/>
        <end position="41"/>
    </location>
    <ligand>
        <name>IMP</name>
        <dbReference type="ChEBI" id="CHEBI:58053"/>
        <note>ligand shared between dimeric partners</note>
    </ligand>
</feature>
<dbReference type="InterPro" id="IPR018220">
    <property type="entry name" value="Adenylosuccin_syn_GTP-bd"/>
</dbReference>
<dbReference type="PANTHER" id="PTHR11846:SF0">
    <property type="entry name" value="ADENYLOSUCCINATE SYNTHETASE"/>
    <property type="match status" value="1"/>
</dbReference>
<evidence type="ECO:0000256" key="7">
    <source>
        <dbReference type="HAMAP-Rule" id="MF_00011"/>
    </source>
</evidence>
<protein>
    <recommendedName>
        <fullName evidence="7 8">Adenylosuccinate synthetase</fullName>
        <shortName evidence="7">AMPSase</shortName>
        <shortName evidence="7">AdSS</shortName>
        <ecNumber evidence="7 8">6.3.4.4</ecNumber>
    </recommendedName>
    <alternativeName>
        <fullName evidence="7">IMP--aspartate ligase</fullName>
    </alternativeName>
</protein>
<evidence type="ECO:0000256" key="4">
    <source>
        <dbReference type="ARBA" id="ARBA00022755"/>
    </source>
</evidence>
<dbReference type="SMART" id="SM00788">
    <property type="entry name" value="Adenylsucc_synt"/>
    <property type="match status" value="1"/>
</dbReference>
<comment type="cofactor">
    <cofactor evidence="7">
        <name>Mg(2+)</name>
        <dbReference type="ChEBI" id="CHEBI:18420"/>
    </cofactor>
    <text evidence="7">Binds 1 Mg(2+) ion per subunit.</text>
</comment>
<sequence>MPGIVVVGAQWGDEGKGKATDELGDRVDYCVRYSGGNNAGHTVVVAGERYALHLLPSGVLNANCTPVIGNGVVVDLDVLFSEIDGLAARGVDTSSLLVSANAHIIASYHQTIDKVTERFLGKARIGTTGRGVGPAYSDKVNRIGLRIQDLFDASILRQKVEASLDQKNHLLVKVYNRAALDPVQVTEHLLSHAERIAPHVADVSRVLNTALDADKVVLFEGAQAHHLDVDHGTYPYVTSSNPIAGGACVGAGVGPTRIDRVIGIAKAYTTRVGEGPMPTELFDDDGEKLREIGAEFGTTTGRKRRCGWFDALVVEAAAQGNGFTDIFLTKLDVLTGWEQIPVCVAYDVNGERFDTLPVNQSDFHHATPVYEHLDGWTEDITGCRSFEDLPKNTRRYVERLEELCGARISGIGVGPSREQSIVINQLI</sequence>
<comment type="pathway">
    <text evidence="7 8">Purine metabolism; AMP biosynthesis via de novo pathway; AMP from IMP: step 1/2.</text>
</comment>
<dbReference type="NCBIfam" id="NF002223">
    <property type="entry name" value="PRK01117.1"/>
    <property type="match status" value="1"/>
</dbReference>
<dbReference type="HAMAP" id="MF_00011">
    <property type="entry name" value="Adenylosucc_synth"/>
    <property type="match status" value="1"/>
</dbReference>
<evidence type="ECO:0000256" key="6">
    <source>
        <dbReference type="ARBA" id="ARBA00023134"/>
    </source>
</evidence>
<keyword evidence="6 7" id="KW-0342">GTP-binding</keyword>
<dbReference type="Gene3D" id="3.40.440.10">
    <property type="entry name" value="Adenylosuccinate Synthetase, subunit A, domain 1"/>
    <property type="match status" value="1"/>
</dbReference>
<accession>A0ABP7DGX8</accession>
<keyword evidence="1 7" id="KW-0436">Ligase</keyword>
<dbReference type="InterPro" id="IPR042110">
    <property type="entry name" value="Adenylosuccinate_synth_dom2"/>
</dbReference>
<feature type="binding site" evidence="7">
    <location>
        <begin position="12"/>
        <end position="18"/>
    </location>
    <ligand>
        <name>GTP</name>
        <dbReference type="ChEBI" id="CHEBI:37565"/>
    </ligand>
</feature>
<dbReference type="EC" id="6.3.4.4" evidence="7 8"/>
<name>A0ABP7DGX8_9ACTN</name>
<keyword evidence="10" id="KW-1185">Reference proteome</keyword>
<dbReference type="CDD" id="cd03108">
    <property type="entry name" value="AdSS"/>
    <property type="match status" value="1"/>
</dbReference>
<feature type="active site" description="Proton acceptor" evidence="7">
    <location>
        <position position="13"/>
    </location>
</feature>
<evidence type="ECO:0000256" key="2">
    <source>
        <dbReference type="ARBA" id="ARBA00022723"/>
    </source>
</evidence>
<gene>
    <name evidence="7" type="primary">purA</name>
    <name evidence="9" type="ORF">GCM10022204_21980</name>
</gene>
<feature type="binding site" description="in other chain" evidence="7">
    <location>
        <position position="302"/>
    </location>
    <ligand>
        <name>IMP</name>
        <dbReference type="ChEBI" id="CHEBI:58053"/>
        <note>ligand shared between dimeric partners</note>
    </ligand>
</feature>
<dbReference type="SUPFAM" id="SSF52540">
    <property type="entry name" value="P-loop containing nucleoside triphosphate hydrolases"/>
    <property type="match status" value="1"/>
</dbReference>
<feature type="binding site" evidence="7">
    <location>
        <position position="40"/>
    </location>
    <ligand>
        <name>Mg(2+)</name>
        <dbReference type="ChEBI" id="CHEBI:18420"/>
    </ligand>
</feature>
<feature type="active site" description="Proton donor" evidence="7">
    <location>
        <position position="41"/>
    </location>
</feature>
<keyword evidence="2 7" id="KW-0479">Metal-binding</keyword>
<feature type="binding site" evidence="7">
    <location>
        <begin position="40"/>
        <end position="42"/>
    </location>
    <ligand>
        <name>GTP</name>
        <dbReference type="ChEBI" id="CHEBI:37565"/>
    </ligand>
</feature>
<evidence type="ECO:0000256" key="3">
    <source>
        <dbReference type="ARBA" id="ARBA00022741"/>
    </source>
</evidence>
<evidence type="ECO:0000313" key="9">
    <source>
        <dbReference type="EMBL" id="GAA3704183.1"/>
    </source>
</evidence>
<dbReference type="InterPro" id="IPR001114">
    <property type="entry name" value="Adenylosuccinate_synthetase"/>
</dbReference>
<dbReference type="EMBL" id="BAAAYX010000005">
    <property type="protein sequence ID" value="GAA3704183.1"/>
    <property type="molecule type" value="Genomic_DNA"/>
</dbReference>
<dbReference type="InterPro" id="IPR027417">
    <property type="entry name" value="P-loop_NTPase"/>
</dbReference>
<comment type="caution">
    <text evidence="9">The sequence shown here is derived from an EMBL/GenBank/DDBJ whole genome shotgun (WGS) entry which is preliminary data.</text>
</comment>
<comment type="subunit">
    <text evidence="7">Homodimer.</text>
</comment>
<comment type="catalytic activity">
    <reaction evidence="7 8">
        <text>IMP + L-aspartate + GTP = N(6)-(1,2-dicarboxyethyl)-AMP + GDP + phosphate + 2 H(+)</text>
        <dbReference type="Rhea" id="RHEA:15753"/>
        <dbReference type="ChEBI" id="CHEBI:15378"/>
        <dbReference type="ChEBI" id="CHEBI:29991"/>
        <dbReference type="ChEBI" id="CHEBI:37565"/>
        <dbReference type="ChEBI" id="CHEBI:43474"/>
        <dbReference type="ChEBI" id="CHEBI:57567"/>
        <dbReference type="ChEBI" id="CHEBI:58053"/>
        <dbReference type="ChEBI" id="CHEBI:58189"/>
        <dbReference type="EC" id="6.3.4.4"/>
    </reaction>
</comment>
<proteinExistence type="inferred from homology"/>
<dbReference type="Gene3D" id="1.10.300.10">
    <property type="entry name" value="Adenylosuccinate Synthetase, subunit A, domain 2"/>
    <property type="match status" value="1"/>
</dbReference>
<keyword evidence="4 7" id="KW-0658">Purine biosynthesis</keyword>
<feature type="binding site" description="in other chain" evidence="7">
    <location>
        <position position="223"/>
    </location>
    <ligand>
        <name>IMP</name>
        <dbReference type="ChEBI" id="CHEBI:58053"/>
        <note>ligand shared between dimeric partners</note>
    </ligand>
</feature>
<dbReference type="Gene3D" id="3.90.170.10">
    <property type="entry name" value="Adenylosuccinate Synthetase, subunit A, domain 3"/>
    <property type="match status" value="1"/>
</dbReference>
<keyword evidence="5 7" id="KW-0460">Magnesium</keyword>
<dbReference type="Pfam" id="PF00709">
    <property type="entry name" value="Adenylsucc_synt"/>
    <property type="match status" value="1"/>
</dbReference>
<comment type="function">
    <text evidence="7">Plays an important role in the de novo pathway of purine nucleotide biosynthesis. Catalyzes the first committed step in the biosynthesis of AMP from IMP.</text>
</comment>
<feature type="binding site" evidence="7">
    <location>
        <begin position="412"/>
        <end position="414"/>
    </location>
    <ligand>
        <name>GTP</name>
        <dbReference type="ChEBI" id="CHEBI:37565"/>
    </ligand>
</feature>
<keyword evidence="7" id="KW-0963">Cytoplasm</keyword>
<feature type="binding site" evidence="7">
    <location>
        <position position="13"/>
    </location>
    <ligand>
        <name>Mg(2+)</name>
        <dbReference type="ChEBI" id="CHEBI:18420"/>
    </ligand>
</feature>
<evidence type="ECO:0000256" key="8">
    <source>
        <dbReference type="RuleBase" id="RU000520"/>
    </source>
</evidence>
<dbReference type="NCBIfam" id="TIGR00184">
    <property type="entry name" value="purA"/>
    <property type="match status" value="1"/>
</dbReference>
<evidence type="ECO:0000256" key="1">
    <source>
        <dbReference type="ARBA" id="ARBA00022598"/>
    </source>
</evidence>
<feature type="binding site" evidence="7">
    <location>
        <position position="304"/>
    </location>
    <ligand>
        <name>GTP</name>
        <dbReference type="ChEBI" id="CHEBI:37565"/>
    </ligand>
</feature>
<dbReference type="InterPro" id="IPR042109">
    <property type="entry name" value="Adenylosuccinate_synth_dom1"/>
</dbReference>
<feature type="binding site" evidence="7">
    <location>
        <position position="142"/>
    </location>
    <ligand>
        <name>IMP</name>
        <dbReference type="ChEBI" id="CHEBI:58053"/>
        <note>ligand shared between dimeric partners</note>
    </ligand>
</feature>
<dbReference type="Proteomes" id="UP001500051">
    <property type="component" value="Unassembled WGS sequence"/>
</dbReference>
<dbReference type="RefSeq" id="WP_344812392.1">
    <property type="nucleotide sequence ID" value="NZ_BAAAYX010000005.1"/>
</dbReference>
<dbReference type="InterPro" id="IPR042111">
    <property type="entry name" value="Adenylosuccinate_synth_dom3"/>
</dbReference>
<feature type="binding site" description="in other chain" evidence="7">
    <location>
        <position position="128"/>
    </location>
    <ligand>
        <name>IMP</name>
        <dbReference type="ChEBI" id="CHEBI:58053"/>
        <note>ligand shared between dimeric partners</note>
    </ligand>
</feature>
<comment type="similarity">
    <text evidence="7 8">Belongs to the adenylosuccinate synthetase family.</text>
</comment>
<evidence type="ECO:0000256" key="5">
    <source>
        <dbReference type="ARBA" id="ARBA00022842"/>
    </source>
</evidence>
<keyword evidence="3 7" id="KW-0547">Nucleotide-binding</keyword>
<organism evidence="9 10">
    <name type="scientific">Microlunatus aurantiacus</name>
    <dbReference type="NCBI Taxonomy" id="446786"/>
    <lineage>
        <taxon>Bacteria</taxon>
        <taxon>Bacillati</taxon>
        <taxon>Actinomycetota</taxon>
        <taxon>Actinomycetes</taxon>
        <taxon>Propionibacteriales</taxon>
        <taxon>Propionibacteriaceae</taxon>
        <taxon>Microlunatus</taxon>
    </lineage>
</organism>